<proteinExistence type="predicted"/>
<dbReference type="Proteomes" id="UP000017836">
    <property type="component" value="Unassembled WGS sequence"/>
</dbReference>
<keyword evidence="7" id="KW-1185">Reference proteome</keyword>
<dbReference type="EMBL" id="KI392614">
    <property type="protein sequence ID" value="ERN12495.1"/>
    <property type="molecule type" value="Genomic_DNA"/>
</dbReference>
<evidence type="ECO:0000256" key="3">
    <source>
        <dbReference type="ARBA" id="ARBA00023163"/>
    </source>
</evidence>
<dbReference type="HOGENOM" id="CLU_035664_6_3_1"/>
<dbReference type="Pfam" id="PF02365">
    <property type="entry name" value="NAM"/>
    <property type="match status" value="1"/>
</dbReference>
<dbReference type="Gramene" id="ERN12495">
    <property type="protein sequence ID" value="ERN12495"/>
    <property type="gene ID" value="AMTR_s00025p00174590"/>
</dbReference>
<dbReference type="eggNOG" id="ENOG502QS0E">
    <property type="taxonomic scope" value="Eukaryota"/>
</dbReference>
<evidence type="ECO:0000259" key="5">
    <source>
        <dbReference type="PROSITE" id="PS51005"/>
    </source>
</evidence>
<evidence type="ECO:0000256" key="4">
    <source>
        <dbReference type="ARBA" id="ARBA00023242"/>
    </source>
</evidence>
<dbReference type="PANTHER" id="PTHR31744">
    <property type="entry name" value="PROTEIN CUP-SHAPED COTYLEDON 2-RELATED"/>
    <property type="match status" value="1"/>
</dbReference>
<dbReference type="OrthoDB" id="1424968at2759"/>
<dbReference type="AlphaFoldDB" id="W1PYC3"/>
<dbReference type="PROSITE" id="PS51005">
    <property type="entry name" value="NAC"/>
    <property type="match status" value="1"/>
</dbReference>
<feature type="domain" description="NAC" evidence="5">
    <location>
        <begin position="9"/>
        <end position="157"/>
    </location>
</feature>
<dbReference type="GO" id="GO:0003677">
    <property type="term" value="F:DNA binding"/>
    <property type="evidence" value="ECO:0007669"/>
    <property type="project" value="UniProtKB-KW"/>
</dbReference>
<protein>
    <recommendedName>
        <fullName evidence="5">NAC domain-containing protein</fullName>
    </recommendedName>
</protein>
<dbReference type="PANTHER" id="PTHR31744:SF22">
    <property type="entry name" value="NAC DOMAIN CONTAINING PROTEIN 58"/>
    <property type="match status" value="1"/>
</dbReference>
<keyword evidence="4" id="KW-0539">Nucleus</keyword>
<dbReference type="GO" id="GO:0006355">
    <property type="term" value="P:regulation of DNA-templated transcription"/>
    <property type="evidence" value="ECO:0007669"/>
    <property type="project" value="InterPro"/>
</dbReference>
<evidence type="ECO:0000313" key="6">
    <source>
        <dbReference type="EMBL" id="ERN12495.1"/>
    </source>
</evidence>
<dbReference type="InterPro" id="IPR003441">
    <property type="entry name" value="NAC-dom"/>
</dbReference>
<dbReference type="STRING" id="13333.W1PYC3"/>
<evidence type="ECO:0000313" key="7">
    <source>
        <dbReference type="Proteomes" id="UP000017836"/>
    </source>
</evidence>
<dbReference type="SUPFAM" id="SSF101941">
    <property type="entry name" value="NAC domain"/>
    <property type="match status" value="1"/>
</dbReference>
<dbReference type="FunFam" id="2.170.150.80:FF:000006">
    <property type="entry name" value="NAC domain-containing protein 100-like"/>
    <property type="match status" value="1"/>
</dbReference>
<reference evidence="7" key="1">
    <citation type="journal article" date="2013" name="Science">
        <title>The Amborella genome and the evolution of flowering plants.</title>
        <authorList>
            <consortium name="Amborella Genome Project"/>
        </authorList>
    </citation>
    <scope>NUCLEOTIDE SEQUENCE [LARGE SCALE GENOMIC DNA]</scope>
</reference>
<keyword evidence="2" id="KW-0238">DNA-binding</keyword>
<sequence length="316" mass="35721">MGDSKEEPLPPGFRFHPTDDELLSYYLTQKISDSSYVGRAIADVDLNKCEPWDLPGKAKMGEKEWYFFSLRDRKYPTGLRTNRATDSGYWKTTGKDKEVFRATTSELAGTKKTLVFYKGRAPKGEKTSWVMHEYRLIPEITFKTGMDEWVVCRIFQKNTSGKKYTMSRQHLNPYDLDMGPTTQLNPDPFHAGMGRTFHANGHTSTRRGFNMSHKDEMTELTRLMLQAPPQLAFQGGLYQPSLNPNNTSQQAGLPPMPVVWSLQQPMAMDTVSSLLAGGEILIGTGPESTSNSRFHQVNPRTPCVELEPYWATFMGG</sequence>
<accession>W1PYC3</accession>
<evidence type="ECO:0000256" key="2">
    <source>
        <dbReference type="ARBA" id="ARBA00023125"/>
    </source>
</evidence>
<keyword evidence="1" id="KW-0805">Transcription regulation</keyword>
<dbReference type="Gene3D" id="2.170.150.80">
    <property type="entry name" value="NAC domain"/>
    <property type="match status" value="1"/>
</dbReference>
<organism evidence="6 7">
    <name type="scientific">Amborella trichopoda</name>
    <dbReference type="NCBI Taxonomy" id="13333"/>
    <lineage>
        <taxon>Eukaryota</taxon>
        <taxon>Viridiplantae</taxon>
        <taxon>Streptophyta</taxon>
        <taxon>Embryophyta</taxon>
        <taxon>Tracheophyta</taxon>
        <taxon>Spermatophyta</taxon>
        <taxon>Magnoliopsida</taxon>
        <taxon>Amborellales</taxon>
        <taxon>Amborellaceae</taxon>
        <taxon>Amborella</taxon>
    </lineage>
</organism>
<evidence type="ECO:0000256" key="1">
    <source>
        <dbReference type="ARBA" id="ARBA00023015"/>
    </source>
</evidence>
<dbReference type="KEGG" id="atr:18440713"/>
<gene>
    <name evidence="6" type="ORF">AMTR_s00025p00174590</name>
</gene>
<dbReference type="InterPro" id="IPR036093">
    <property type="entry name" value="NAC_dom_sf"/>
</dbReference>
<name>W1PYC3_AMBTC</name>
<keyword evidence="3" id="KW-0804">Transcription</keyword>